<feature type="region of interest" description="Disordered" evidence="1">
    <location>
        <begin position="389"/>
        <end position="501"/>
    </location>
</feature>
<dbReference type="Gene3D" id="3.40.50.300">
    <property type="entry name" value="P-loop containing nucleotide triphosphate hydrolases"/>
    <property type="match status" value="1"/>
</dbReference>
<evidence type="ECO:0000313" key="4">
    <source>
        <dbReference type="Proteomes" id="UP001286313"/>
    </source>
</evidence>
<dbReference type="AlphaFoldDB" id="A0AAE1KUK1"/>
<gene>
    <name evidence="3" type="ORF">Pcinc_010397</name>
</gene>
<dbReference type="SUPFAM" id="SSF52540">
    <property type="entry name" value="P-loop containing nucleoside triphosphate hydrolases"/>
    <property type="match status" value="1"/>
</dbReference>
<feature type="compositionally biased region" description="Polar residues" evidence="1">
    <location>
        <begin position="87"/>
        <end position="98"/>
    </location>
</feature>
<reference evidence="3" key="1">
    <citation type="submission" date="2023-10" db="EMBL/GenBank/DDBJ databases">
        <title>Genome assemblies of two species of porcelain crab, Petrolisthes cinctipes and Petrolisthes manimaculis (Anomura: Porcellanidae).</title>
        <authorList>
            <person name="Angst P."/>
        </authorList>
    </citation>
    <scope>NUCLEOTIDE SEQUENCE</scope>
    <source>
        <strain evidence="3">PB745_01</strain>
        <tissue evidence="3">Gill</tissue>
    </source>
</reference>
<protein>
    <recommendedName>
        <fullName evidence="2">Parvovirus non-structural protein 1 helicase domain-containing protein</fullName>
    </recommendedName>
</protein>
<dbReference type="InterPro" id="IPR027417">
    <property type="entry name" value="P-loop_NTPase"/>
</dbReference>
<proteinExistence type="predicted"/>
<dbReference type="Proteomes" id="UP001286313">
    <property type="component" value="Unassembled WGS sequence"/>
</dbReference>
<evidence type="ECO:0000259" key="2">
    <source>
        <dbReference type="Pfam" id="PF01057"/>
    </source>
</evidence>
<evidence type="ECO:0000313" key="3">
    <source>
        <dbReference type="EMBL" id="KAK3885399.1"/>
    </source>
</evidence>
<accession>A0AAE1KUK1</accession>
<dbReference type="Pfam" id="PF01057">
    <property type="entry name" value="Parvo_NS1"/>
    <property type="match status" value="1"/>
</dbReference>
<feature type="domain" description="Parvovirus non-structural protein 1 helicase" evidence="2">
    <location>
        <begin position="746"/>
        <end position="921"/>
    </location>
</feature>
<feature type="region of interest" description="Disordered" evidence="1">
    <location>
        <begin position="1"/>
        <end position="49"/>
    </location>
</feature>
<organism evidence="3 4">
    <name type="scientific">Petrolisthes cinctipes</name>
    <name type="common">Flat porcelain crab</name>
    <dbReference type="NCBI Taxonomy" id="88211"/>
    <lineage>
        <taxon>Eukaryota</taxon>
        <taxon>Metazoa</taxon>
        <taxon>Ecdysozoa</taxon>
        <taxon>Arthropoda</taxon>
        <taxon>Crustacea</taxon>
        <taxon>Multicrustacea</taxon>
        <taxon>Malacostraca</taxon>
        <taxon>Eumalacostraca</taxon>
        <taxon>Eucarida</taxon>
        <taxon>Decapoda</taxon>
        <taxon>Pleocyemata</taxon>
        <taxon>Anomura</taxon>
        <taxon>Galatheoidea</taxon>
        <taxon>Porcellanidae</taxon>
        <taxon>Petrolisthes</taxon>
    </lineage>
</organism>
<sequence>MDSQKSTDGLGLNPKRLTEEVKPHSHRPEGPIQQMFPLQEDPTSRDGQRSISVTLGASVVMVVAKSAVDLRKHLSTAPTSKFLPSGDSKSQQPSTKTKTISCIQESGGEQEGDLKKDVLQTVVFLQRESIPDQDLFIRGGISESLRPPVATSTPFSSVGSNMDPDIDEWDIASVGSPEPYVVPNLAVEDLIGHERLGSPEPPEDQGPRVLETPPLVEVTPERLFSPTPENVREHILSDITNTFFTRRWSENAQPLTVYDIPPWASDSQFEYWSAVFDGQSSAMAGQRANEGGMADDSQRPVEEDIPLEVLHHDERAQLDRPPAEVHGDTTQSSAGHSDRQQPRTPGEAKPSNQNPQTPESDHNYHHVRKRILQEDEGQVSEVDSQCIRYAPKKIPRKGPSTPEPPAPSSGRSNMGLSPKGGHIIARKHPLTPTRRHPDEDAELIPDAEYPTPPGTPTADRRFQSASNIPSTSRDKTESSLHHDSGASSEEKENRDSDGPRRPRRASKFWYTFIIHYPEDILENLERKFERRITKYARPNYCFAIHGGKDGRGHIHVLYEAWPANSKRTRARIIADLPQTNSSGTESELTNTKISYQKNFLLYILRKGLSTFKVISQGVQSAIDCINCMKSSIDAVDATEKCIQYVNEKRMAKKQNKPTPLDMDDEEDGNVTVYSKMHRVIQPYIAKHKPKNMTELMNMMDFPTQDLLLKSYGTNYKRFASAMIELYNVAEVNKQREIPFLRKIEREININEYRKRDYKPIQNWLNMLFESNNIDPIDFMAHFILIADKKINKINSFILRGNVNTGKSLIINALTKILRLSNLNRQGEASQFYFQNLITSPAVVIEEPLITPLTVNTMKLLMGGENLATDKKNDQTHIVKRIPCFFTTTTALAIDCNGVDRNALEERSFEYIFNRKINRKYRRSTIHSRTR</sequence>
<evidence type="ECO:0000256" key="1">
    <source>
        <dbReference type="SAM" id="MobiDB-lite"/>
    </source>
</evidence>
<feature type="region of interest" description="Disordered" evidence="1">
    <location>
        <begin position="314"/>
        <end position="363"/>
    </location>
</feature>
<feature type="compositionally biased region" description="Basic and acidic residues" evidence="1">
    <location>
        <begin position="472"/>
        <end position="500"/>
    </location>
</feature>
<dbReference type="EMBL" id="JAWQEG010000803">
    <property type="protein sequence ID" value="KAK3885399.1"/>
    <property type="molecule type" value="Genomic_DNA"/>
</dbReference>
<comment type="caution">
    <text evidence="3">The sequence shown here is derived from an EMBL/GenBank/DDBJ whole genome shotgun (WGS) entry which is preliminary data.</text>
</comment>
<keyword evidence="4" id="KW-1185">Reference proteome</keyword>
<dbReference type="GO" id="GO:0019079">
    <property type="term" value="P:viral genome replication"/>
    <property type="evidence" value="ECO:0007669"/>
    <property type="project" value="InterPro"/>
</dbReference>
<feature type="compositionally biased region" description="Basic and acidic residues" evidence="1">
    <location>
        <begin position="314"/>
        <end position="327"/>
    </location>
</feature>
<dbReference type="InterPro" id="IPR001257">
    <property type="entry name" value="Parvovirus_NS1_helicase"/>
</dbReference>
<name>A0AAE1KUK1_PETCI</name>
<feature type="region of interest" description="Disordered" evidence="1">
    <location>
        <begin position="77"/>
        <end position="98"/>
    </location>
</feature>
<feature type="compositionally biased region" description="Basic and acidic residues" evidence="1">
    <location>
        <begin position="16"/>
        <end position="29"/>
    </location>
</feature>